<accession>A0A916VE46</accession>
<dbReference type="SUPFAM" id="SSF46689">
    <property type="entry name" value="Homeodomain-like"/>
    <property type="match status" value="1"/>
</dbReference>
<dbReference type="InterPro" id="IPR047640">
    <property type="entry name" value="RpiR-like"/>
</dbReference>
<dbReference type="RefSeq" id="WP_201312029.1">
    <property type="nucleotide sequence ID" value="NZ_BLYI01000062.1"/>
</dbReference>
<evidence type="ECO:0000256" key="2">
    <source>
        <dbReference type="ARBA" id="ARBA00023125"/>
    </source>
</evidence>
<dbReference type="InterPro" id="IPR036388">
    <property type="entry name" value="WH-like_DNA-bd_sf"/>
</dbReference>
<dbReference type="PANTHER" id="PTHR30514:SF1">
    <property type="entry name" value="HTH-TYPE TRANSCRIPTIONAL REGULATOR HEXR-RELATED"/>
    <property type="match status" value="1"/>
</dbReference>
<dbReference type="Pfam" id="PF01380">
    <property type="entry name" value="SIS"/>
    <property type="match status" value="1"/>
</dbReference>
<dbReference type="GO" id="GO:0003700">
    <property type="term" value="F:DNA-binding transcription factor activity"/>
    <property type="evidence" value="ECO:0007669"/>
    <property type="project" value="InterPro"/>
</dbReference>
<evidence type="ECO:0000313" key="5">
    <source>
        <dbReference type="EMBL" id="GFO86376.1"/>
    </source>
</evidence>
<protein>
    <recommendedName>
        <fullName evidence="4">HTH rpiR-type domain-containing protein</fullName>
    </recommendedName>
</protein>
<keyword evidence="2" id="KW-0238">DNA-binding</keyword>
<evidence type="ECO:0000313" key="6">
    <source>
        <dbReference type="Proteomes" id="UP000613208"/>
    </source>
</evidence>
<gene>
    <name evidence="5" type="ORF">ANBU17_27230</name>
</gene>
<dbReference type="Gene3D" id="3.40.50.10490">
    <property type="entry name" value="Glucose-6-phosphate isomerase like protein, domain 1"/>
    <property type="match status" value="1"/>
</dbReference>
<dbReference type="InterPro" id="IPR046348">
    <property type="entry name" value="SIS_dom_sf"/>
</dbReference>
<feature type="domain" description="HTH rpiR-type" evidence="4">
    <location>
        <begin position="1"/>
        <end position="75"/>
    </location>
</feature>
<dbReference type="SUPFAM" id="SSF53697">
    <property type="entry name" value="SIS domain"/>
    <property type="match status" value="1"/>
</dbReference>
<dbReference type="CDD" id="cd05013">
    <property type="entry name" value="SIS_RpiR"/>
    <property type="match status" value="1"/>
</dbReference>
<dbReference type="PANTHER" id="PTHR30514">
    <property type="entry name" value="GLUCOKINASE"/>
    <property type="match status" value="1"/>
</dbReference>
<dbReference type="Gene3D" id="1.10.10.10">
    <property type="entry name" value="Winged helix-like DNA-binding domain superfamily/Winged helix DNA-binding domain"/>
    <property type="match status" value="1"/>
</dbReference>
<name>A0A916VE46_9FIRM</name>
<comment type="caution">
    <text evidence="5">The sequence shown here is derived from an EMBL/GenBank/DDBJ whole genome shotgun (WGS) entry which is preliminary data.</text>
</comment>
<keyword evidence="3" id="KW-0804">Transcription</keyword>
<dbReference type="InterPro" id="IPR001347">
    <property type="entry name" value="SIS_dom"/>
</dbReference>
<dbReference type="GO" id="GO:1901135">
    <property type="term" value="P:carbohydrate derivative metabolic process"/>
    <property type="evidence" value="ECO:0007669"/>
    <property type="project" value="InterPro"/>
</dbReference>
<organism evidence="5 6">
    <name type="scientific">Anaerostipes butyraticus</name>
    <dbReference type="NCBI Taxonomy" id="645466"/>
    <lineage>
        <taxon>Bacteria</taxon>
        <taxon>Bacillati</taxon>
        <taxon>Bacillota</taxon>
        <taxon>Clostridia</taxon>
        <taxon>Lachnospirales</taxon>
        <taxon>Lachnospiraceae</taxon>
        <taxon>Anaerostipes</taxon>
    </lineage>
</organism>
<keyword evidence="1" id="KW-0805">Transcription regulation</keyword>
<keyword evidence="6" id="KW-1185">Reference proteome</keyword>
<proteinExistence type="predicted"/>
<dbReference type="AlphaFoldDB" id="A0A916VE46"/>
<dbReference type="InterPro" id="IPR035472">
    <property type="entry name" value="RpiR-like_SIS"/>
</dbReference>
<dbReference type="PROSITE" id="PS51071">
    <property type="entry name" value="HTH_RPIR"/>
    <property type="match status" value="1"/>
</dbReference>
<sequence>MKDDVINHSAKFSKSEKELHKYICSHLDEIQHLTIRELAGQAGTHPNTVVRYYKKLGYEGFTEFKGRIQNDLKELRYDDFMIRNSEQVIHTVNKMEALYRNVVKETKKRLSISQMQKILKEMNRRKYVDFIVYDANKALAEYASHYFFITGKICNVYTSIDEQILFAMNADPKDHMIFMISRSGASKRMVKTARIMHNRGMFTVLFSKSKKTIVSSYCTETVTASYVHSFKKLGDCMFYTSVKYLLDCIIASYYASNYDETLENVEDYRKEYLGVDTAERNKNR</sequence>
<evidence type="ECO:0000256" key="3">
    <source>
        <dbReference type="ARBA" id="ARBA00023163"/>
    </source>
</evidence>
<evidence type="ECO:0000256" key="1">
    <source>
        <dbReference type="ARBA" id="ARBA00023015"/>
    </source>
</evidence>
<dbReference type="EMBL" id="BLYI01000062">
    <property type="protein sequence ID" value="GFO86376.1"/>
    <property type="molecule type" value="Genomic_DNA"/>
</dbReference>
<dbReference type="Proteomes" id="UP000613208">
    <property type="component" value="Unassembled WGS sequence"/>
</dbReference>
<evidence type="ECO:0000259" key="4">
    <source>
        <dbReference type="PROSITE" id="PS51071"/>
    </source>
</evidence>
<dbReference type="Pfam" id="PF01418">
    <property type="entry name" value="HTH_6"/>
    <property type="match status" value="1"/>
</dbReference>
<dbReference type="GO" id="GO:0097367">
    <property type="term" value="F:carbohydrate derivative binding"/>
    <property type="evidence" value="ECO:0007669"/>
    <property type="project" value="InterPro"/>
</dbReference>
<dbReference type="GO" id="GO:0003677">
    <property type="term" value="F:DNA binding"/>
    <property type="evidence" value="ECO:0007669"/>
    <property type="project" value="UniProtKB-KW"/>
</dbReference>
<dbReference type="InterPro" id="IPR009057">
    <property type="entry name" value="Homeodomain-like_sf"/>
</dbReference>
<reference evidence="5" key="1">
    <citation type="submission" date="2020-06" db="EMBL/GenBank/DDBJ databases">
        <title>Characterization of fructooligosaccharide metabolism and fructooligosaccharide-degrading enzymes in human commensal butyrate producers.</title>
        <authorList>
            <person name="Tanno H."/>
            <person name="Fujii T."/>
            <person name="Hirano K."/>
            <person name="Maeno S."/>
            <person name="Tonozuka T."/>
            <person name="Sakamoto M."/>
            <person name="Ohkuma M."/>
            <person name="Tochio T."/>
            <person name="Endo A."/>
        </authorList>
    </citation>
    <scope>NUCLEOTIDE SEQUENCE</scope>
    <source>
        <strain evidence="5">JCM 17466</strain>
    </source>
</reference>
<dbReference type="InterPro" id="IPR000281">
    <property type="entry name" value="HTH_RpiR"/>
</dbReference>